<evidence type="ECO:0000256" key="4">
    <source>
        <dbReference type="ARBA" id="ARBA00022737"/>
    </source>
</evidence>
<comment type="function">
    <text evidence="17">The UvrABC repair system catalyzes the recognition and processing of DNA lesions. UvrA is an ATPase and a DNA-binding protein. A damage recognition complex composed of 2 UvrA and 2 UvrB subunits scans DNA for abnormalities. When the presence of a lesion has been verified by UvrB, the UvrA molecules dissociate.</text>
</comment>
<dbReference type="OrthoDB" id="9809851at2"/>
<dbReference type="InterPro" id="IPR041102">
    <property type="entry name" value="UvrA_inter"/>
</dbReference>
<reference evidence="19 20" key="1">
    <citation type="submission" date="2019-01" db="EMBL/GenBank/DDBJ databases">
        <title>Sphingorhabdus lacus sp.nov., isolated from an oligotrophic freshwater lake.</title>
        <authorList>
            <person name="Park M."/>
        </authorList>
    </citation>
    <scope>NUCLEOTIDE SEQUENCE [LARGE SCALE GENOMIC DNA]</scope>
    <source>
        <strain evidence="19 20">IMCC26285</strain>
    </source>
</reference>
<dbReference type="InterPro" id="IPR004602">
    <property type="entry name" value="UvrA"/>
</dbReference>
<keyword evidence="9 17" id="KW-0862">Zinc</keyword>
<dbReference type="PANTHER" id="PTHR43152">
    <property type="entry name" value="UVRABC SYSTEM PROTEIN A"/>
    <property type="match status" value="1"/>
</dbReference>
<dbReference type="CDD" id="cd03271">
    <property type="entry name" value="ABC_UvrA_II"/>
    <property type="match status" value="1"/>
</dbReference>
<dbReference type="Pfam" id="PF17755">
    <property type="entry name" value="UvrA_DNA-bind"/>
    <property type="match status" value="1"/>
</dbReference>
<dbReference type="EMBL" id="SDWJ01000002">
    <property type="protein sequence ID" value="MVZ97635.1"/>
    <property type="molecule type" value="Genomic_DNA"/>
</dbReference>
<dbReference type="FunFam" id="1.20.1580.10:FF:000002">
    <property type="entry name" value="UvrABC system protein A"/>
    <property type="match status" value="1"/>
</dbReference>
<dbReference type="AlphaFoldDB" id="A0A6I4M682"/>
<dbReference type="InterPro" id="IPR013815">
    <property type="entry name" value="ATP_grasp_subdomain_1"/>
</dbReference>
<dbReference type="GO" id="GO:0016887">
    <property type="term" value="F:ATP hydrolysis activity"/>
    <property type="evidence" value="ECO:0007669"/>
    <property type="project" value="InterPro"/>
</dbReference>
<proteinExistence type="inferred from homology"/>
<organism evidence="19 20">
    <name type="scientific">Sphingorhabdus profundilacus</name>
    <dbReference type="NCBI Taxonomy" id="2509718"/>
    <lineage>
        <taxon>Bacteria</taxon>
        <taxon>Pseudomonadati</taxon>
        <taxon>Pseudomonadota</taxon>
        <taxon>Alphaproteobacteria</taxon>
        <taxon>Sphingomonadales</taxon>
        <taxon>Sphingomonadaceae</taxon>
        <taxon>Sphingorhabdus</taxon>
    </lineage>
</organism>
<name>A0A6I4M682_9SPHN</name>
<dbReference type="RefSeq" id="WP_160353637.1">
    <property type="nucleotide sequence ID" value="NZ_SDWJ01000002.1"/>
</dbReference>
<keyword evidence="4 17" id="KW-0677">Repeat</keyword>
<dbReference type="GO" id="GO:0009432">
    <property type="term" value="P:SOS response"/>
    <property type="evidence" value="ECO:0007669"/>
    <property type="project" value="UniProtKB-UniRule"/>
</dbReference>
<dbReference type="Gene3D" id="3.30.1490.20">
    <property type="entry name" value="ATP-grasp fold, A domain"/>
    <property type="match status" value="1"/>
</dbReference>
<keyword evidence="20" id="KW-1185">Reference proteome</keyword>
<accession>A0A6I4M682</accession>
<feature type="binding site" evidence="17">
    <location>
        <begin position="720"/>
        <end position="727"/>
    </location>
    <ligand>
        <name>ATP</name>
        <dbReference type="ChEBI" id="CHEBI:30616"/>
    </ligand>
</feature>
<dbReference type="Gene3D" id="1.20.1580.10">
    <property type="entry name" value="ABC transporter ATPase like domain"/>
    <property type="match status" value="3"/>
</dbReference>
<dbReference type="GO" id="GO:0003677">
    <property type="term" value="F:DNA binding"/>
    <property type="evidence" value="ECO:0007669"/>
    <property type="project" value="UniProtKB-UniRule"/>
</dbReference>
<protein>
    <recommendedName>
        <fullName evidence="15 17">UvrABC system protein A</fullName>
        <shortName evidence="17">UvrA protein</shortName>
    </recommendedName>
    <alternativeName>
        <fullName evidence="16 17">Excinuclease ABC subunit A</fullName>
    </alternativeName>
</protein>
<evidence type="ECO:0000256" key="10">
    <source>
        <dbReference type="ARBA" id="ARBA00022840"/>
    </source>
</evidence>
<evidence type="ECO:0000256" key="11">
    <source>
        <dbReference type="ARBA" id="ARBA00022881"/>
    </source>
</evidence>
<evidence type="ECO:0000256" key="3">
    <source>
        <dbReference type="ARBA" id="ARBA00022723"/>
    </source>
</evidence>
<evidence type="ECO:0000256" key="17">
    <source>
        <dbReference type="HAMAP-Rule" id="MF_00205"/>
    </source>
</evidence>
<dbReference type="SUPFAM" id="SSF52540">
    <property type="entry name" value="P-loop containing nucleoside triphosphate hydrolases"/>
    <property type="match status" value="2"/>
</dbReference>
<dbReference type="GO" id="GO:0009381">
    <property type="term" value="F:excinuclease ABC activity"/>
    <property type="evidence" value="ECO:0007669"/>
    <property type="project" value="UniProtKB-UniRule"/>
</dbReference>
<feature type="zinc finger region" description="C4-type" evidence="17">
    <location>
        <begin position="819"/>
        <end position="845"/>
    </location>
</feature>
<evidence type="ECO:0000256" key="15">
    <source>
        <dbReference type="ARBA" id="ARBA00039316"/>
    </source>
</evidence>
<keyword evidence="6 17" id="KW-0227">DNA damage</keyword>
<feature type="domain" description="ABC transporter" evidence="18">
    <location>
        <begin position="676"/>
        <end position="1016"/>
    </location>
</feature>
<dbReference type="Gene3D" id="1.10.8.280">
    <property type="entry name" value="ABC transporter ATPase domain-like"/>
    <property type="match status" value="1"/>
</dbReference>
<dbReference type="Proteomes" id="UP000471147">
    <property type="component" value="Unassembled WGS sequence"/>
</dbReference>
<keyword evidence="10 17" id="KW-0067">ATP-binding</keyword>
<keyword evidence="2 17" id="KW-0963">Cytoplasm</keyword>
<gene>
    <name evidence="17 19" type="primary">uvrA</name>
    <name evidence="19" type="ORF">EUU23_07940</name>
</gene>
<evidence type="ECO:0000256" key="13">
    <source>
        <dbReference type="ARBA" id="ARBA00023204"/>
    </source>
</evidence>
<keyword evidence="3 17" id="KW-0479">Metal-binding</keyword>
<dbReference type="Pfam" id="PF17760">
    <property type="entry name" value="UvrA_inter"/>
    <property type="match status" value="1"/>
</dbReference>
<dbReference type="CDD" id="cd03270">
    <property type="entry name" value="ABC_UvrA_I"/>
    <property type="match status" value="1"/>
</dbReference>
<dbReference type="NCBIfam" id="TIGR00630">
    <property type="entry name" value="uvra"/>
    <property type="match status" value="1"/>
</dbReference>
<comment type="subunit">
    <text evidence="17">Forms a heterotetramer with UvrB during the search for lesions.</text>
</comment>
<dbReference type="Gene3D" id="3.30.190.20">
    <property type="match status" value="1"/>
</dbReference>
<feature type="binding site" evidence="17">
    <location>
        <begin position="33"/>
        <end position="40"/>
    </location>
    <ligand>
        <name>ATP</name>
        <dbReference type="ChEBI" id="CHEBI:30616"/>
    </ligand>
</feature>
<evidence type="ECO:0000313" key="20">
    <source>
        <dbReference type="Proteomes" id="UP000471147"/>
    </source>
</evidence>
<comment type="similarity">
    <text evidence="14 17">Belongs to the ABC transporter superfamily. UvrA family.</text>
</comment>
<dbReference type="PANTHER" id="PTHR43152:SF3">
    <property type="entry name" value="UVRABC SYSTEM PROTEIN A"/>
    <property type="match status" value="1"/>
</dbReference>
<dbReference type="PROSITE" id="PS50893">
    <property type="entry name" value="ABC_TRANSPORTER_2"/>
    <property type="match status" value="1"/>
</dbReference>
<dbReference type="InterPro" id="IPR027417">
    <property type="entry name" value="P-loop_NTPase"/>
</dbReference>
<dbReference type="GO" id="GO:0005524">
    <property type="term" value="F:ATP binding"/>
    <property type="evidence" value="ECO:0007669"/>
    <property type="project" value="UniProtKB-UniRule"/>
</dbReference>
<evidence type="ECO:0000256" key="8">
    <source>
        <dbReference type="ARBA" id="ARBA00022771"/>
    </source>
</evidence>
<dbReference type="GO" id="GO:0008270">
    <property type="term" value="F:zinc ion binding"/>
    <property type="evidence" value="ECO:0007669"/>
    <property type="project" value="UniProtKB-UniRule"/>
</dbReference>
<evidence type="ECO:0000313" key="19">
    <source>
        <dbReference type="EMBL" id="MVZ97635.1"/>
    </source>
</evidence>
<evidence type="ECO:0000256" key="9">
    <source>
        <dbReference type="ARBA" id="ARBA00022833"/>
    </source>
</evidence>
<keyword evidence="11 17" id="KW-0267">Excision nuclease</keyword>
<keyword evidence="12 17" id="KW-0238">DNA-binding</keyword>
<sequence>MSLTHIKVRGAREHNLKGVDIDLPRDKLIVITGLSGSGKSSLAFDTIYAEGQRRYVESLSAYARQFLEMMQKPDVEHIEGLSPAISIEQKTTSRNPRSTVATVTEIYDYMRLLWARVGVPYSPATGLPITAQTVSQMVDRVMTLREGTRAFLLAPVVQGRKGEYRKELAEWQRSGYTRVRIDGEFYPIEEAPALDKKYKHDIEVVVDRIVVKDGIQQRLAESFEAALKLADGLAFVDLADGTVAEAMGTASSGFAEVRTPFVSSVVETPLSSAQSTGVSTSAQGAEVYPERVEGLDTNGKEMAGKNVTGGSMKGTGLPANRIVFSEKFACPVSGFTIAEIAPRLFSFNAPQGACPECDGLGERQEFDPQLVVPNEHLSLKKGAIVPWAKSNPPSPYYMQVLASLAKAYDFSLDTPWEDLLPDQKLIILHGTGGLPVELTFKDGRKEYTVRKAFEGVIGNLNRRLLQTDSAWMREELSKYQTSQPCETCHGARLKPEALSVKIAGVDISIPTRMSVADAVNWFASVNDTLTNQQQQIAKAILKEINERLGFLNNVGLDYLNLDRTSGTLSGGESQRIRLASQIGSGLSGVLYVLDEPSIGLHQKDNDRLLATLRRLRDLGNTVIVVEHDEDAIRTADWVVDLGPGAGVHGGTVMAEGTLKQILKAKGSLTADYLNGTREIAVPKTRRKGNKKKLTVHGARANNLKNVTASIPLGTFTCITGVSGSGKSSFTIDTLYASAARALNGARVIAGAHDKITGLEHCDKVIDIDQSPIGRTPRSNPATYTGAFTNIRDWFAGLPESEARGYKPGRFSFNVKGGRCETCSGDGLIKIEMHFLPDVYVTCEECNGKRYNRETLEVKWKGLSIADVLDMTVEDAVEVFKAVPPIRDKMMMLAEVGLGYVKVGQQATTLSGGEAQRVKLAKELSRRSTGQTLYILDEPTTGLHFEDVRKLLEVLHRLVEQGNSVVVIEHNLDVIKTADWIIDLGPEGGVKGGEIVAEGTPEDVVKVPASYTGHYLKPMIIKAQ</sequence>
<evidence type="ECO:0000256" key="6">
    <source>
        <dbReference type="ARBA" id="ARBA00022763"/>
    </source>
</evidence>
<evidence type="ECO:0000256" key="16">
    <source>
        <dbReference type="ARBA" id="ARBA00042156"/>
    </source>
</evidence>
<dbReference type="GO" id="GO:0009380">
    <property type="term" value="C:excinuclease repair complex"/>
    <property type="evidence" value="ECO:0007669"/>
    <property type="project" value="InterPro"/>
</dbReference>
<evidence type="ECO:0000256" key="7">
    <source>
        <dbReference type="ARBA" id="ARBA00022769"/>
    </source>
</evidence>
<dbReference type="HAMAP" id="MF_00205">
    <property type="entry name" value="UvrA"/>
    <property type="match status" value="1"/>
</dbReference>
<keyword evidence="13 17" id="KW-0234">DNA repair</keyword>
<comment type="subcellular location">
    <subcellularLocation>
        <location evidence="1 17">Cytoplasm</location>
    </subcellularLocation>
</comment>
<dbReference type="NCBIfam" id="NF001503">
    <property type="entry name" value="PRK00349.1"/>
    <property type="match status" value="1"/>
</dbReference>
<evidence type="ECO:0000256" key="2">
    <source>
        <dbReference type="ARBA" id="ARBA00022490"/>
    </source>
</evidence>
<dbReference type="FunFam" id="3.40.50.300:FF:000028">
    <property type="entry name" value="UvrABC system protein A"/>
    <property type="match status" value="1"/>
</dbReference>
<dbReference type="GO" id="GO:0005737">
    <property type="term" value="C:cytoplasm"/>
    <property type="evidence" value="ECO:0007669"/>
    <property type="project" value="UniProtKB-SubCell"/>
</dbReference>
<evidence type="ECO:0000256" key="5">
    <source>
        <dbReference type="ARBA" id="ARBA00022741"/>
    </source>
</evidence>
<dbReference type="InterPro" id="IPR041552">
    <property type="entry name" value="UvrA_DNA-bd"/>
</dbReference>
<keyword evidence="8 17" id="KW-0863">Zinc-finger</keyword>
<keyword evidence="5 17" id="KW-0547">Nucleotide-binding</keyword>
<dbReference type="InterPro" id="IPR017871">
    <property type="entry name" value="ABC_transporter-like_CS"/>
</dbReference>
<dbReference type="PROSITE" id="PS00211">
    <property type="entry name" value="ABC_TRANSPORTER_1"/>
    <property type="match status" value="2"/>
</dbReference>
<evidence type="ECO:0000259" key="18">
    <source>
        <dbReference type="PROSITE" id="PS50893"/>
    </source>
</evidence>
<keyword evidence="17" id="KW-0742">SOS response</keyword>
<evidence type="ECO:0000256" key="12">
    <source>
        <dbReference type="ARBA" id="ARBA00023125"/>
    </source>
</evidence>
<dbReference type="GO" id="GO:0006289">
    <property type="term" value="P:nucleotide-excision repair"/>
    <property type="evidence" value="ECO:0007669"/>
    <property type="project" value="UniProtKB-UniRule"/>
</dbReference>
<keyword evidence="7 17" id="KW-0228">DNA excision</keyword>
<dbReference type="Gene3D" id="3.40.50.300">
    <property type="entry name" value="P-loop containing nucleotide triphosphate hydrolases"/>
    <property type="match status" value="3"/>
</dbReference>
<evidence type="ECO:0000256" key="14">
    <source>
        <dbReference type="ARBA" id="ARBA00038000"/>
    </source>
</evidence>
<evidence type="ECO:0000256" key="1">
    <source>
        <dbReference type="ARBA" id="ARBA00004496"/>
    </source>
</evidence>
<comment type="caution">
    <text evidence="19">The sequence shown here is derived from an EMBL/GenBank/DDBJ whole genome shotgun (WGS) entry which is preliminary data.</text>
</comment>
<comment type="caution">
    <text evidence="17">Lacks conserved residue(s) required for the propagation of feature annotation.</text>
</comment>
<dbReference type="InterPro" id="IPR003439">
    <property type="entry name" value="ABC_transporter-like_ATP-bd"/>
</dbReference>